<organism evidence="2 3">
    <name type="scientific">Populus tomentosa</name>
    <name type="common">Chinese white poplar</name>
    <dbReference type="NCBI Taxonomy" id="118781"/>
    <lineage>
        <taxon>Eukaryota</taxon>
        <taxon>Viridiplantae</taxon>
        <taxon>Streptophyta</taxon>
        <taxon>Embryophyta</taxon>
        <taxon>Tracheophyta</taxon>
        <taxon>Spermatophyta</taxon>
        <taxon>Magnoliopsida</taxon>
        <taxon>eudicotyledons</taxon>
        <taxon>Gunneridae</taxon>
        <taxon>Pentapetalae</taxon>
        <taxon>rosids</taxon>
        <taxon>fabids</taxon>
        <taxon>Malpighiales</taxon>
        <taxon>Salicaceae</taxon>
        <taxon>Saliceae</taxon>
        <taxon>Populus</taxon>
    </lineage>
</organism>
<evidence type="ECO:0000313" key="2">
    <source>
        <dbReference type="EMBL" id="KAG6767647.1"/>
    </source>
</evidence>
<gene>
    <name evidence="2" type="ORF">POTOM_028859</name>
</gene>
<evidence type="ECO:0000256" key="1">
    <source>
        <dbReference type="SAM" id="MobiDB-lite"/>
    </source>
</evidence>
<accession>A0A8X8CVA9</accession>
<dbReference type="PANTHER" id="PTHR37260:SF2">
    <property type="entry name" value="PROTEIN ECERIFERUM 16"/>
    <property type="match status" value="1"/>
</dbReference>
<keyword evidence="3" id="KW-1185">Reference proteome</keyword>
<feature type="region of interest" description="Disordered" evidence="1">
    <location>
        <begin position="207"/>
        <end position="243"/>
    </location>
</feature>
<protein>
    <submittedName>
        <fullName evidence="2">Uncharacterized protein</fullName>
    </submittedName>
</protein>
<feature type="region of interest" description="Disordered" evidence="1">
    <location>
        <begin position="13"/>
        <end position="74"/>
    </location>
</feature>
<dbReference type="PANTHER" id="PTHR37260">
    <property type="entry name" value="PHOSPHORELAY PROTEIN"/>
    <property type="match status" value="1"/>
</dbReference>
<feature type="compositionally biased region" description="Polar residues" evidence="1">
    <location>
        <begin position="207"/>
        <end position="229"/>
    </location>
</feature>
<name>A0A8X8CVA9_POPTO</name>
<proteinExistence type="predicted"/>
<reference evidence="2" key="1">
    <citation type="journal article" date="2020" name="bioRxiv">
        <title>Hybrid origin of Populus tomentosa Carr. identified through genome sequencing and phylogenomic analysis.</title>
        <authorList>
            <person name="An X."/>
            <person name="Gao K."/>
            <person name="Chen Z."/>
            <person name="Li J."/>
            <person name="Yang X."/>
            <person name="Yang X."/>
            <person name="Zhou J."/>
            <person name="Guo T."/>
            <person name="Zhao T."/>
            <person name="Huang S."/>
            <person name="Miao D."/>
            <person name="Khan W.U."/>
            <person name="Rao P."/>
            <person name="Ye M."/>
            <person name="Lei B."/>
            <person name="Liao W."/>
            <person name="Wang J."/>
            <person name="Ji L."/>
            <person name="Li Y."/>
            <person name="Guo B."/>
            <person name="Mustafa N.S."/>
            <person name="Li S."/>
            <person name="Yun Q."/>
            <person name="Keller S.R."/>
            <person name="Mao J."/>
            <person name="Zhang R."/>
            <person name="Strauss S.H."/>
        </authorList>
    </citation>
    <scope>NUCLEOTIDE SEQUENCE</scope>
    <source>
        <strain evidence="2">GM15</strain>
        <tissue evidence="2">Leaf</tissue>
    </source>
</reference>
<dbReference type="OrthoDB" id="685075at2759"/>
<sequence>MWARTTLSIMGLDSLLRDDMPQNEREQKPNKAPSTENKQKPKKSRLTSNWDRCGDDDEDEFGVNLEKPHGDNLKKPNFEDDGLVLPKRKGADFKHLLDEALSKCHQVDNFHSLEDFLAGLDAVYVYFETSSQFRLQAWSRPLAFSQGESILSWIGDDNFVVEDKTTSTHEASFLLLNLHALAEQVAEVDVSGRLFIEADLLAPELGSNTSSSQEYDQLQTTGSEASSSHGPDRKPTTQTKATLKISEESAFEDFSEKNKAVSQNTKVFASGLTIGNTGPFSCIQGSDVKGNLNRNQCGKSNQSTAPEPPEQFNVSSVVPKSRLPTFEAEAAESNLYMLPGSLSETKLLDSCFGSAKNSYTAATLDSIPDDLLEEHLIYKEKEAATPLPLLARNALAAEKTTSAATLDDVLDDNILDHLLRGNI</sequence>
<evidence type="ECO:0000313" key="3">
    <source>
        <dbReference type="Proteomes" id="UP000886885"/>
    </source>
</evidence>
<dbReference type="AlphaFoldDB" id="A0A8X8CVA9"/>
<dbReference type="EMBL" id="JAAWWB010000014">
    <property type="protein sequence ID" value="KAG6767647.1"/>
    <property type="molecule type" value="Genomic_DNA"/>
</dbReference>
<dbReference type="InterPro" id="IPR053342">
    <property type="entry name" value="Exosome_cofactor/PTGS_suppr"/>
</dbReference>
<feature type="compositionally biased region" description="Polar residues" evidence="1">
    <location>
        <begin position="293"/>
        <end position="305"/>
    </location>
</feature>
<feature type="region of interest" description="Disordered" evidence="1">
    <location>
        <begin position="293"/>
        <end position="316"/>
    </location>
</feature>
<dbReference type="Proteomes" id="UP000886885">
    <property type="component" value="Chromosome 7D"/>
</dbReference>
<feature type="compositionally biased region" description="Basic and acidic residues" evidence="1">
    <location>
        <begin position="15"/>
        <end position="29"/>
    </location>
</feature>
<comment type="caution">
    <text evidence="2">The sequence shown here is derived from an EMBL/GenBank/DDBJ whole genome shotgun (WGS) entry which is preliminary data.</text>
</comment>